<keyword evidence="3" id="KW-1185">Reference proteome</keyword>
<evidence type="ECO:0000313" key="2">
    <source>
        <dbReference type="EMBL" id="KAK4643452.1"/>
    </source>
</evidence>
<feature type="compositionally biased region" description="Basic and acidic residues" evidence="1">
    <location>
        <begin position="347"/>
        <end position="380"/>
    </location>
</feature>
<proteinExistence type="predicted"/>
<sequence length="380" mass="42845">MPLPDDSVADMGSSDDNNQFDMGDGTPTKPLLDKNGMPRIVMTPEERHRILRQLSFPVENLTAPFWVKSGGDNSLLAKQISVSLNIAHIMAKRPLRTDEANAVANFRTTYVNTMELETPVWIATTIALERRGRDKLRFPHYTPSPEKYNINAFPSLANPKWTGEAAVRAWRLARLAAYGFVVNIWTTVLFASFANTSYSVKLLRMFKESDEQQKHRPEMGDLYGQDRAPQQDYQRGQQQEETPQQPAQYQRPKWAQQAAQAASKPEPPQSWEDDDGFLFDDASPVAPVQRDGARSSTGGNTGHSPPKLSNSWDKIREAAKSGENPASWGKDNQAAPVRKSESYTYTENEKDYAKNQAQKEFDAMLERERSGKADTGNRRY</sequence>
<evidence type="ECO:0000256" key="1">
    <source>
        <dbReference type="SAM" id="MobiDB-lite"/>
    </source>
</evidence>
<feature type="compositionally biased region" description="Low complexity" evidence="1">
    <location>
        <begin position="230"/>
        <end position="262"/>
    </location>
</feature>
<feature type="region of interest" description="Disordered" evidence="1">
    <location>
        <begin position="1"/>
        <end position="36"/>
    </location>
</feature>
<comment type="caution">
    <text evidence="2">The sequence shown here is derived from an EMBL/GenBank/DDBJ whole genome shotgun (WGS) entry which is preliminary data.</text>
</comment>
<dbReference type="RefSeq" id="XP_062732428.1">
    <property type="nucleotide sequence ID" value="XM_062879085.1"/>
</dbReference>
<dbReference type="GeneID" id="87898567"/>
<organism evidence="2 3">
    <name type="scientific">Podospora bellae-mahoneyi</name>
    <dbReference type="NCBI Taxonomy" id="2093777"/>
    <lineage>
        <taxon>Eukaryota</taxon>
        <taxon>Fungi</taxon>
        <taxon>Dikarya</taxon>
        <taxon>Ascomycota</taxon>
        <taxon>Pezizomycotina</taxon>
        <taxon>Sordariomycetes</taxon>
        <taxon>Sordariomycetidae</taxon>
        <taxon>Sordariales</taxon>
        <taxon>Podosporaceae</taxon>
        <taxon>Podospora</taxon>
    </lineage>
</organism>
<name>A0ABR0FKP0_9PEZI</name>
<feature type="compositionally biased region" description="Basic and acidic residues" evidence="1">
    <location>
        <begin position="210"/>
        <end position="219"/>
    </location>
</feature>
<accession>A0ABR0FKP0</accession>
<evidence type="ECO:0000313" key="3">
    <source>
        <dbReference type="Proteomes" id="UP001322138"/>
    </source>
</evidence>
<dbReference type="EMBL" id="JAFFGZ010000006">
    <property type="protein sequence ID" value="KAK4643452.1"/>
    <property type="molecule type" value="Genomic_DNA"/>
</dbReference>
<gene>
    <name evidence="2" type="ORF">QC761_408060</name>
</gene>
<protein>
    <submittedName>
        <fullName evidence="2">Uncharacterized protein</fullName>
    </submittedName>
</protein>
<reference evidence="2 3" key="1">
    <citation type="journal article" date="2023" name="bioRxiv">
        <title>High-quality genome assemblies of four members of thePodospora anserinaspecies complex.</title>
        <authorList>
            <person name="Ament-Velasquez S.L."/>
            <person name="Vogan A.A."/>
            <person name="Wallerman O."/>
            <person name="Hartmann F."/>
            <person name="Gautier V."/>
            <person name="Silar P."/>
            <person name="Giraud T."/>
            <person name="Johannesson H."/>
        </authorList>
    </citation>
    <scope>NUCLEOTIDE SEQUENCE [LARGE SCALE GENOMIC DNA]</scope>
    <source>
        <strain evidence="2 3">CBS 112042</strain>
    </source>
</reference>
<dbReference type="Proteomes" id="UP001322138">
    <property type="component" value="Unassembled WGS sequence"/>
</dbReference>
<feature type="region of interest" description="Disordered" evidence="1">
    <location>
        <begin position="210"/>
        <end position="380"/>
    </location>
</feature>